<dbReference type="KEGG" id="trg:TRUGW13939_11491"/>
<dbReference type="InterPro" id="IPR037045">
    <property type="entry name" value="S8pro/Inhibitor_I9_sf"/>
</dbReference>
<evidence type="ECO:0000313" key="4">
    <source>
        <dbReference type="Proteomes" id="UP000509510"/>
    </source>
</evidence>
<dbReference type="Proteomes" id="UP000509510">
    <property type="component" value="Chromosome VI"/>
</dbReference>
<comment type="similarity">
    <text evidence="1">Belongs to the protease inhibitor I9 family.</text>
</comment>
<sequence length="103" mass="11142">MKLAPYFIVLILGLLQGALAVKAQQKSVIITFPDDTPDTVMLEAKRTITDAGGWITHEYNLFKGFAAKASSNALQTISTASTNFLPVIEEDQVVSVNGDLTKE</sequence>
<dbReference type="GeneID" id="55998969"/>
<dbReference type="PANTHER" id="PTHR28288:SF1">
    <property type="entry name" value="INHIBITOR I9 DOMAIN-CONTAINING PROTEIN"/>
    <property type="match status" value="1"/>
</dbReference>
<dbReference type="SUPFAM" id="SSF54897">
    <property type="entry name" value="Protease propeptides/inhibitors"/>
    <property type="match status" value="1"/>
</dbReference>
<evidence type="ECO:0008006" key="5">
    <source>
        <dbReference type="Google" id="ProtNLM"/>
    </source>
</evidence>
<feature type="signal peptide" evidence="2">
    <location>
        <begin position="1"/>
        <end position="20"/>
    </location>
</feature>
<dbReference type="PANTHER" id="PTHR28288">
    <property type="entry name" value="PROTEASE B INHIBITOR 2"/>
    <property type="match status" value="1"/>
</dbReference>
<protein>
    <recommendedName>
        <fullName evidence="5">Inhibitor I9 domain-containing protein</fullName>
    </recommendedName>
</protein>
<dbReference type="EMBL" id="CP055903">
    <property type="protein sequence ID" value="QKX64317.1"/>
    <property type="molecule type" value="Genomic_DNA"/>
</dbReference>
<organism evidence="3 4">
    <name type="scientific">Talaromyces rugulosus</name>
    <name type="common">Penicillium rugulosum</name>
    <dbReference type="NCBI Taxonomy" id="121627"/>
    <lineage>
        <taxon>Eukaryota</taxon>
        <taxon>Fungi</taxon>
        <taxon>Dikarya</taxon>
        <taxon>Ascomycota</taxon>
        <taxon>Pezizomycotina</taxon>
        <taxon>Eurotiomycetes</taxon>
        <taxon>Eurotiomycetidae</taxon>
        <taxon>Eurotiales</taxon>
        <taxon>Trichocomaceae</taxon>
        <taxon>Talaromyces</taxon>
        <taxon>Talaromyces sect. Islandici</taxon>
    </lineage>
</organism>
<keyword evidence="4" id="KW-1185">Reference proteome</keyword>
<reference evidence="4" key="1">
    <citation type="submission" date="2020-06" db="EMBL/GenBank/DDBJ databases">
        <title>A chromosome-scale genome assembly of Talaromyces rugulosus W13939.</title>
        <authorList>
            <person name="Wang B."/>
            <person name="Guo L."/>
            <person name="Ye K."/>
            <person name="Wang L."/>
        </authorList>
    </citation>
    <scope>NUCLEOTIDE SEQUENCE [LARGE SCALE GENOMIC DNA]</scope>
    <source>
        <strain evidence="4">W13939</strain>
    </source>
</reference>
<dbReference type="GO" id="GO:0042144">
    <property type="term" value="P:vacuole fusion, non-autophagic"/>
    <property type="evidence" value="ECO:0007669"/>
    <property type="project" value="TreeGrafter"/>
</dbReference>
<feature type="chain" id="PRO_5028955396" description="Inhibitor I9 domain-containing protein" evidence="2">
    <location>
        <begin position="21"/>
        <end position="103"/>
    </location>
</feature>
<dbReference type="GO" id="GO:0004866">
    <property type="term" value="F:endopeptidase inhibitor activity"/>
    <property type="evidence" value="ECO:0007669"/>
    <property type="project" value="TreeGrafter"/>
</dbReference>
<evidence type="ECO:0000256" key="1">
    <source>
        <dbReference type="ARBA" id="ARBA00038069"/>
    </source>
</evidence>
<keyword evidence="2" id="KW-0732">Signal</keyword>
<dbReference type="OrthoDB" id="3888684at2759"/>
<dbReference type="Gene3D" id="3.30.70.80">
    <property type="entry name" value="Peptidase S8 propeptide/proteinase inhibitor I9"/>
    <property type="match status" value="1"/>
</dbReference>
<gene>
    <name evidence="3" type="ORF">TRUGW13939_11491</name>
</gene>
<evidence type="ECO:0000256" key="2">
    <source>
        <dbReference type="SAM" id="SignalP"/>
    </source>
</evidence>
<accession>A0A7H8RDY8</accession>
<evidence type="ECO:0000313" key="3">
    <source>
        <dbReference type="EMBL" id="QKX64317.1"/>
    </source>
</evidence>
<proteinExistence type="inferred from homology"/>
<dbReference type="AlphaFoldDB" id="A0A7H8RDY8"/>
<name>A0A7H8RDY8_TALRU</name>
<dbReference type="RefSeq" id="XP_035350491.1">
    <property type="nucleotide sequence ID" value="XM_035494598.1"/>
</dbReference>
<dbReference type="FunFam" id="3.30.70.80:FF:000005">
    <property type="entry name" value="Proteinase inhibitor I2B"/>
    <property type="match status" value="1"/>
</dbReference>
<dbReference type="InterPro" id="IPR052471">
    <property type="entry name" value="PBI_I9"/>
</dbReference>